<proteinExistence type="inferred from homology"/>
<comment type="subunit">
    <text evidence="5">Homodimer.</text>
</comment>
<dbReference type="KEGG" id="lak:106178844"/>
<keyword evidence="11" id="KW-0862">Zinc</keyword>
<dbReference type="OrthoDB" id="26889at2759"/>
<dbReference type="RefSeq" id="XP_013417648.1">
    <property type="nucleotide sequence ID" value="XM_013562194.1"/>
</dbReference>
<evidence type="ECO:0000256" key="4">
    <source>
        <dbReference type="ARBA" id="ARBA00006252"/>
    </source>
</evidence>
<evidence type="ECO:0000313" key="22">
    <source>
        <dbReference type="RefSeq" id="XP_013417648.1"/>
    </source>
</evidence>
<organism evidence="21 22">
    <name type="scientific">Lingula anatina</name>
    <name type="common">Brachiopod</name>
    <name type="synonym">Lingula unguis</name>
    <dbReference type="NCBI Taxonomy" id="7574"/>
    <lineage>
        <taxon>Eukaryota</taxon>
        <taxon>Metazoa</taxon>
        <taxon>Spiralia</taxon>
        <taxon>Lophotrochozoa</taxon>
        <taxon>Brachiopoda</taxon>
        <taxon>Linguliformea</taxon>
        <taxon>Lingulata</taxon>
        <taxon>Lingulida</taxon>
        <taxon>Linguloidea</taxon>
        <taxon>Lingulidae</taxon>
        <taxon>Lingula</taxon>
    </lineage>
</organism>
<dbReference type="GO" id="GO:0046872">
    <property type="term" value="F:metal ion binding"/>
    <property type="evidence" value="ECO:0007669"/>
    <property type="project" value="UniProtKB-KW"/>
</dbReference>
<evidence type="ECO:0000256" key="18">
    <source>
        <dbReference type="ARBA" id="ARBA00077696"/>
    </source>
</evidence>
<comment type="catalytic activity">
    <reaction evidence="13">
        <text>1-(beta-D-ribofuranosyl)-1,4-dihydronicotinamide + a quinone + H(+) = beta-nicotinamide D-riboside + a quinol</text>
        <dbReference type="Rhea" id="RHEA:12364"/>
        <dbReference type="ChEBI" id="CHEBI:15378"/>
        <dbReference type="ChEBI" id="CHEBI:15927"/>
        <dbReference type="ChEBI" id="CHEBI:24646"/>
        <dbReference type="ChEBI" id="CHEBI:55458"/>
        <dbReference type="ChEBI" id="CHEBI:132124"/>
        <dbReference type="EC" id="1.10.5.1"/>
    </reaction>
</comment>
<evidence type="ECO:0000256" key="17">
    <source>
        <dbReference type="ARBA" id="ARBA00077622"/>
    </source>
</evidence>
<accession>A0A1S3K4T7</accession>
<evidence type="ECO:0000256" key="13">
    <source>
        <dbReference type="ARBA" id="ARBA00052759"/>
    </source>
</evidence>
<dbReference type="Proteomes" id="UP000085678">
    <property type="component" value="Unplaced"/>
</dbReference>
<reference evidence="22" key="1">
    <citation type="submission" date="2025-08" db="UniProtKB">
        <authorList>
            <consortium name="RefSeq"/>
        </authorList>
    </citation>
    <scope>IDENTIFICATION</scope>
    <source>
        <tissue evidence="22">Gonads</tissue>
    </source>
</reference>
<keyword evidence="7" id="KW-0597">Phosphoprotein</keyword>
<sequence length="296" mass="33431">MERPSAKDLIKGFESGGVKGKKLHVLIVYAHQEPKSFNGALKDVAVEVLRELGHTVEISDLYAQNFNPLCTRNDIKGELLNPNHFNYSQETQNTYKNSTLPEDIVSEQEKLNRADLVIFQFPMYWMSFPAILKGWFDRVFTLGYAFTLEAMCDEGLLKGKRAMLSFTTGGRETEFTATGIRGDMEVILWPIQCGLLHFCGLEVLAPNIVYCPDCLDQSQREAVLQEWATRLRHIIQEKPLDFIPVDCFSASKGFQLSDEFLQSKRATGDVAPTVGQHMGKRFAVGSMIPQRLNTKD</sequence>
<dbReference type="OMA" id="FPGMQVL"/>
<comment type="cofactor">
    <cofactor evidence="2">
        <name>FAD</name>
        <dbReference type="ChEBI" id="CHEBI:57692"/>
    </cofactor>
</comment>
<comment type="subcellular location">
    <subcellularLocation>
        <location evidence="3">Cytoplasm</location>
    </subcellularLocation>
</comment>
<dbReference type="Pfam" id="PF02525">
    <property type="entry name" value="Flavodoxin_2"/>
    <property type="match status" value="1"/>
</dbReference>
<dbReference type="Gene3D" id="3.40.50.360">
    <property type="match status" value="1"/>
</dbReference>
<evidence type="ECO:0000256" key="7">
    <source>
        <dbReference type="ARBA" id="ARBA00022553"/>
    </source>
</evidence>
<dbReference type="InParanoid" id="A0A1S3K4T7"/>
<dbReference type="SUPFAM" id="SSF52218">
    <property type="entry name" value="Flavoproteins"/>
    <property type="match status" value="1"/>
</dbReference>
<evidence type="ECO:0000256" key="2">
    <source>
        <dbReference type="ARBA" id="ARBA00001974"/>
    </source>
</evidence>
<dbReference type="GO" id="GO:0003955">
    <property type="term" value="F:NAD(P)H dehydrogenase (quinone) activity"/>
    <property type="evidence" value="ECO:0007669"/>
    <property type="project" value="TreeGrafter"/>
</dbReference>
<evidence type="ECO:0000256" key="14">
    <source>
        <dbReference type="ARBA" id="ARBA00054856"/>
    </source>
</evidence>
<name>A0A1S3K4T7_LINAN</name>
<dbReference type="PANTHER" id="PTHR10204">
    <property type="entry name" value="NAD P H OXIDOREDUCTASE-RELATED"/>
    <property type="match status" value="1"/>
</dbReference>
<dbReference type="InterPro" id="IPR029039">
    <property type="entry name" value="Flavoprotein-like_sf"/>
</dbReference>
<comment type="cofactor">
    <cofactor evidence="1">
        <name>Zn(2+)</name>
        <dbReference type="ChEBI" id="CHEBI:29105"/>
    </cofactor>
</comment>
<dbReference type="STRING" id="7574.A0A1S3K4T7"/>
<evidence type="ECO:0000256" key="8">
    <source>
        <dbReference type="ARBA" id="ARBA00022630"/>
    </source>
</evidence>
<protein>
    <recommendedName>
        <fullName evidence="16">Ribosyldihydronicotinamide dehydrogenase [quinone]</fullName>
        <ecNumber evidence="15">1.10.5.1</ecNumber>
    </recommendedName>
    <alternativeName>
        <fullName evidence="19">NRH dehydrogenase [quinone] 2</fullName>
    </alternativeName>
    <alternativeName>
        <fullName evidence="18">NRH:quinone oxidoreductase 2</fullName>
    </alternativeName>
    <alternativeName>
        <fullName evidence="17">Quinone reductase 2</fullName>
    </alternativeName>
</protein>
<dbReference type="EC" id="1.10.5.1" evidence="15"/>
<comment type="function">
    <text evidence="14">The enzyme apparently serves as a quinone reductase in connection with conjugation reactions of hydroquinones involved in detoxification pathways as well as in biosynthetic processes such as the vitamin K-dependent gamma-carboxylation of glutamate residues in prothrombin synthesis.</text>
</comment>
<evidence type="ECO:0000256" key="1">
    <source>
        <dbReference type="ARBA" id="ARBA00001947"/>
    </source>
</evidence>
<evidence type="ECO:0000256" key="5">
    <source>
        <dbReference type="ARBA" id="ARBA00011738"/>
    </source>
</evidence>
<feature type="domain" description="Flavodoxin-like fold" evidence="20">
    <location>
        <begin position="24"/>
        <end position="230"/>
    </location>
</feature>
<evidence type="ECO:0000256" key="16">
    <source>
        <dbReference type="ARBA" id="ARBA00073982"/>
    </source>
</evidence>
<keyword evidence="8" id="KW-0285">Flavoprotein</keyword>
<evidence type="ECO:0000256" key="19">
    <source>
        <dbReference type="ARBA" id="ARBA00083661"/>
    </source>
</evidence>
<evidence type="ECO:0000256" key="12">
    <source>
        <dbReference type="ARBA" id="ARBA00023002"/>
    </source>
</evidence>
<evidence type="ECO:0000256" key="10">
    <source>
        <dbReference type="ARBA" id="ARBA00022827"/>
    </source>
</evidence>
<evidence type="ECO:0000256" key="6">
    <source>
        <dbReference type="ARBA" id="ARBA00022490"/>
    </source>
</evidence>
<comment type="similarity">
    <text evidence="4">Belongs to the NAD(P)H dehydrogenase (quinone) family.</text>
</comment>
<evidence type="ECO:0000259" key="20">
    <source>
        <dbReference type="Pfam" id="PF02525"/>
    </source>
</evidence>
<evidence type="ECO:0000256" key="11">
    <source>
        <dbReference type="ARBA" id="ARBA00022833"/>
    </source>
</evidence>
<dbReference type="AlphaFoldDB" id="A0A1S3K4T7"/>
<dbReference type="GO" id="GO:0005829">
    <property type="term" value="C:cytosol"/>
    <property type="evidence" value="ECO:0007669"/>
    <property type="project" value="TreeGrafter"/>
</dbReference>
<dbReference type="GO" id="GO:0001512">
    <property type="term" value="F:dihydronicotinamide riboside quinone reductase activity"/>
    <property type="evidence" value="ECO:0007669"/>
    <property type="project" value="UniProtKB-EC"/>
</dbReference>
<keyword evidence="12" id="KW-0560">Oxidoreductase</keyword>
<dbReference type="FunFam" id="3.40.50.360:FF:000030">
    <property type="entry name" value="ribosyldihydronicotinamide dehydrogenase [quinone]"/>
    <property type="match status" value="1"/>
</dbReference>
<dbReference type="InterPro" id="IPR003680">
    <property type="entry name" value="Flavodoxin_fold"/>
</dbReference>
<dbReference type="InterPro" id="IPR051545">
    <property type="entry name" value="NAD(P)H_dehydrogenase_qn"/>
</dbReference>
<evidence type="ECO:0000313" key="21">
    <source>
        <dbReference type="Proteomes" id="UP000085678"/>
    </source>
</evidence>
<evidence type="ECO:0000256" key="15">
    <source>
        <dbReference type="ARBA" id="ARBA00066401"/>
    </source>
</evidence>
<keyword evidence="21" id="KW-1185">Reference proteome</keyword>
<keyword evidence="9" id="KW-0479">Metal-binding</keyword>
<keyword evidence="10" id="KW-0274">FAD</keyword>
<evidence type="ECO:0000256" key="3">
    <source>
        <dbReference type="ARBA" id="ARBA00004496"/>
    </source>
</evidence>
<keyword evidence="6" id="KW-0963">Cytoplasm</keyword>
<dbReference type="GeneID" id="106178844"/>
<dbReference type="PANTHER" id="PTHR10204:SF34">
    <property type="entry name" value="NAD(P)H DEHYDROGENASE [QUINONE] 1 ISOFORM 1"/>
    <property type="match status" value="1"/>
</dbReference>
<gene>
    <name evidence="22" type="primary">LOC106178844</name>
</gene>
<evidence type="ECO:0000256" key="9">
    <source>
        <dbReference type="ARBA" id="ARBA00022723"/>
    </source>
</evidence>